<reference evidence="6 7" key="1">
    <citation type="submission" date="2020-10" db="EMBL/GenBank/DDBJ databases">
        <title>Blautia liquoris sp.nov., isolated from the mud in a fermentation cellar used for the production of Chinese strong-flavoured liquor.</title>
        <authorList>
            <person name="Lu L."/>
        </authorList>
    </citation>
    <scope>NUCLEOTIDE SEQUENCE [LARGE SCALE GENOMIC DNA]</scope>
    <source>
        <strain evidence="6 7">LZLJ-3</strain>
    </source>
</reference>
<evidence type="ECO:0000256" key="5">
    <source>
        <dbReference type="SAM" id="SignalP"/>
    </source>
</evidence>
<protein>
    <submittedName>
        <fullName evidence="6">Uncharacterized protein</fullName>
    </submittedName>
</protein>
<evidence type="ECO:0000313" key="6">
    <source>
        <dbReference type="EMBL" id="QOV20602.1"/>
    </source>
</evidence>
<dbReference type="KEGG" id="bliq:INP51_06615"/>
<comment type="subcellular location">
    <subcellularLocation>
        <location evidence="1">Cell envelope</location>
    </subcellularLocation>
</comment>
<proteinExistence type="predicted"/>
<feature type="coiled-coil region" evidence="3">
    <location>
        <begin position="92"/>
        <end position="121"/>
    </location>
</feature>
<dbReference type="EMBL" id="CP063304">
    <property type="protein sequence ID" value="QOV20602.1"/>
    <property type="molecule type" value="Genomic_DNA"/>
</dbReference>
<dbReference type="InterPro" id="IPR050465">
    <property type="entry name" value="UPF0194_transport"/>
</dbReference>
<feature type="signal peptide" evidence="5">
    <location>
        <begin position="1"/>
        <end position="22"/>
    </location>
</feature>
<accession>A0A7M2RMM3</accession>
<keyword evidence="5" id="KW-0732">Signal</keyword>
<dbReference type="Proteomes" id="UP000593601">
    <property type="component" value="Chromosome"/>
</dbReference>
<dbReference type="RefSeq" id="WP_193736916.1">
    <property type="nucleotide sequence ID" value="NZ_CP063304.1"/>
</dbReference>
<name>A0A7M2RMM3_9FIRM</name>
<organism evidence="6 7">
    <name type="scientific">Blautia liquoris</name>
    <dbReference type="NCBI Taxonomy" id="2779518"/>
    <lineage>
        <taxon>Bacteria</taxon>
        <taxon>Bacillati</taxon>
        <taxon>Bacillota</taxon>
        <taxon>Clostridia</taxon>
        <taxon>Lachnospirales</taxon>
        <taxon>Lachnospiraceae</taxon>
        <taxon>Blautia</taxon>
    </lineage>
</organism>
<keyword evidence="7" id="KW-1185">Reference proteome</keyword>
<feature type="chain" id="PRO_5032730879" evidence="5">
    <location>
        <begin position="23"/>
        <end position="448"/>
    </location>
</feature>
<evidence type="ECO:0000256" key="1">
    <source>
        <dbReference type="ARBA" id="ARBA00004196"/>
    </source>
</evidence>
<evidence type="ECO:0000256" key="2">
    <source>
        <dbReference type="ARBA" id="ARBA00023054"/>
    </source>
</evidence>
<evidence type="ECO:0000313" key="7">
    <source>
        <dbReference type="Proteomes" id="UP000593601"/>
    </source>
</evidence>
<dbReference type="PROSITE" id="PS51257">
    <property type="entry name" value="PROKAR_LIPOPROTEIN"/>
    <property type="match status" value="1"/>
</dbReference>
<dbReference type="PANTHER" id="PTHR32347:SF14">
    <property type="entry name" value="EFFLUX SYSTEM COMPONENT YKNX-RELATED"/>
    <property type="match status" value="1"/>
</dbReference>
<sequence length="448" mass="49827">MKEKILKMILAFFVVMAGCTFAARSADSLTVPKVKTTRLKKGELTEKFEGNGEVVSRDQKAVSVPENQKISNILVQPGTEVEAGTPLVSLDVSYLDDQIQKKQREVRKAELQMEQKKLEGKGEPRTPLTAQPEIDMNTAKDAFVQTQKNYQKAVDAFNNYANAHPGGTEEEQQEAEQKKEELQDQIQAQEETMNTANSTYQQSIKSYHLAEQQEAEVKKDEKNKKQGNYLAVQEAQVDVDEQKEELIKLTAIKDGGAMIKAEMKGTMASTDLTEGLITTGSEQLALYTEDLEVYGVIPDDKIGKIEKGDEIETRISGTADSVSLNVDRIARKKEEDSIRTVWYAPLDQGTYQIGTTVTYDYKKKLDISYDSMVPITALRESEGNAYVLTAGKKSGILGNSYTAVKVSAVLVDKDDKNAALQINLPEDARIITESNKYVKEGDRVRLTE</sequence>
<evidence type="ECO:0000256" key="3">
    <source>
        <dbReference type="SAM" id="Coils"/>
    </source>
</evidence>
<gene>
    <name evidence="6" type="ORF">INP51_06615</name>
</gene>
<dbReference type="GO" id="GO:0030313">
    <property type="term" value="C:cell envelope"/>
    <property type="evidence" value="ECO:0007669"/>
    <property type="project" value="UniProtKB-SubCell"/>
</dbReference>
<feature type="region of interest" description="Disordered" evidence="4">
    <location>
        <begin position="160"/>
        <end position="180"/>
    </location>
</feature>
<dbReference type="AlphaFoldDB" id="A0A7M2RMM3"/>
<dbReference type="PANTHER" id="PTHR32347">
    <property type="entry name" value="EFFLUX SYSTEM COMPONENT YKNX-RELATED"/>
    <property type="match status" value="1"/>
</dbReference>
<keyword evidence="2 3" id="KW-0175">Coiled coil</keyword>
<evidence type="ECO:0000256" key="4">
    <source>
        <dbReference type="SAM" id="MobiDB-lite"/>
    </source>
</evidence>